<evidence type="ECO:0000313" key="1">
    <source>
        <dbReference type="EMBL" id="MFB5946141.1"/>
    </source>
</evidence>
<proteinExistence type="predicted"/>
<dbReference type="EMBL" id="JBBVGT010000002">
    <property type="protein sequence ID" value="MFB5946141.1"/>
    <property type="molecule type" value="Genomic_DNA"/>
</dbReference>
<sequence length="304" mass="34561">MRFLYSVIFLFVIAGTGCSENNIVPDQEETEVSPFKEIEVKYGISISDNEDIVKLLNVVESGTTLSVNYLKSNNEISVLVFDTENKRGLGRFNLNKESVIVGEDSYKKELKAVALIINRRMSDYLYGYLYFSEIGSVDIESYQLFSSKVNSNKPIYNKLFGSDFYGWVPSGYAFSVYNWHDDYVLIKSDISHPSTNKGYYILDKNNEIIIDGSTYEDYQIGLNSNGIITYDKTAVIISNGLYIYDLKTNQYHQIDIDIKEGERLDIDNIEHVSNTAVIDISLINGSKADKRQIIVDLVSYNVKT</sequence>
<dbReference type="Proteomes" id="UP001580928">
    <property type="component" value="Unassembled WGS sequence"/>
</dbReference>
<comment type="caution">
    <text evidence="1">The sequence shown here is derived from an EMBL/GenBank/DDBJ whole genome shotgun (WGS) entry which is preliminary data.</text>
</comment>
<gene>
    <name evidence="1" type="ORF">WKR92_09880</name>
</gene>
<organism evidence="1 2">
    <name type="scientific">Albibacterium profundi</name>
    <dbReference type="NCBI Taxonomy" id="3134906"/>
    <lineage>
        <taxon>Bacteria</taxon>
        <taxon>Pseudomonadati</taxon>
        <taxon>Bacteroidota</taxon>
        <taxon>Sphingobacteriia</taxon>
        <taxon>Sphingobacteriales</taxon>
        <taxon>Sphingobacteriaceae</taxon>
        <taxon>Albibacterium</taxon>
    </lineage>
</organism>
<reference evidence="1 2" key="1">
    <citation type="submission" date="2024-04" db="EMBL/GenBank/DDBJ databases">
        <title>Albibacterium profundi sp. nov., isolated from sediment of the Challenger Deep of Mariana Trench.</title>
        <authorList>
            <person name="Wang Y."/>
        </authorList>
    </citation>
    <scope>NUCLEOTIDE SEQUENCE [LARGE SCALE GENOMIC DNA]</scope>
    <source>
        <strain evidence="1 2">RHL897</strain>
    </source>
</reference>
<dbReference type="RefSeq" id="WP_375557670.1">
    <property type="nucleotide sequence ID" value="NZ_JBBVGT010000002.1"/>
</dbReference>
<protein>
    <submittedName>
        <fullName evidence="1">Uncharacterized protein</fullName>
    </submittedName>
</protein>
<keyword evidence="2" id="KW-1185">Reference proteome</keyword>
<dbReference type="PROSITE" id="PS51257">
    <property type="entry name" value="PROKAR_LIPOPROTEIN"/>
    <property type="match status" value="1"/>
</dbReference>
<accession>A0ABV5CEZ7</accession>
<name>A0ABV5CEZ7_9SPHI</name>
<evidence type="ECO:0000313" key="2">
    <source>
        <dbReference type="Proteomes" id="UP001580928"/>
    </source>
</evidence>